<accession>A0A3N4LEF2</accession>
<evidence type="ECO:0000256" key="1">
    <source>
        <dbReference type="SAM" id="MobiDB-lite"/>
    </source>
</evidence>
<proteinExistence type="predicted"/>
<gene>
    <name evidence="2" type="ORF">L211DRAFT_852685</name>
</gene>
<protein>
    <recommendedName>
        <fullName evidence="4">Fungal-type protein kinase domain-containing protein</fullName>
    </recommendedName>
</protein>
<dbReference type="Proteomes" id="UP000267821">
    <property type="component" value="Unassembled WGS sequence"/>
</dbReference>
<dbReference type="InParanoid" id="A0A3N4LEF2"/>
<feature type="region of interest" description="Disordered" evidence="1">
    <location>
        <begin position="1"/>
        <end position="40"/>
    </location>
</feature>
<organism evidence="2 3">
    <name type="scientific">Terfezia boudieri ATCC MYA-4762</name>
    <dbReference type="NCBI Taxonomy" id="1051890"/>
    <lineage>
        <taxon>Eukaryota</taxon>
        <taxon>Fungi</taxon>
        <taxon>Dikarya</taxon>
        <taxon>Ascomycota</taxon>
        <taxon>Pezizomycotina</taxon>
        <taxon>Pezizomycetes</taxon>
        <taxon>Pezizales</taxon>
        <taxon>Pezizaceae</taxon>
        <taxon>Terfezia</taxon>
    </lineage>
</organism>
<evidence type="ECO:0000313" key="2">
    <source>
        <dbReference type="EMBL" id="RPB20078.1"/>
    </source>
</evidence>
<name>A0A3N4LEF2_9PEZI</name>
<evidence type="ECO:0008006" key="4">
    <source>
        <dbReference type="Google" id="ProtNLM"/>
    </source>
</evidence>
<dbReference type="EMBL" id="ML121578">
    <property type="protein sequence ID" value="RPB20078.1"/>
    <property type="molecule type" value="Genomic_DNA"/>
</dbReference>
<dbReference type="OrthoDB" id="1668230at2759"/>
<sequence>MPIPLASNCSNITRTDDRGLSPTLEPGHAGRSRGLSVGPDHDRLFQASTDLGRQARPPAGCTPAFALEIADEILVAHPYITPLHPEASTSLKRISYLLAGILGEKPIFGGGFTEESYHQVWDSLIWATLAFFAEQLPSLDLECNRNSTDKDNSATTIAGTRPDFLCWVRGALAFRGEEKAASISEAHKDLKIKFGQWNAVFYGQLPFVFAYVTGGCRIQFCLLMPNGQPQRLTNCIFDAKLPSHRLAIFRTIVNILRCLRSFEPLFPTETVKLYDEIKRPNGVKVIIYPLYVKKIPVVDFTD</sequence>
<reference evidence="2 3" key="1">
    <citation type="journal article" date="2018" name="Nat. Ecol. Evol.">
        <title>Pezizomycetes genomes reveal the molecular basis of ectomycorrhizal truffle lifestyle.</title>
        <authorList>
            <person name="Murat C."/>
            <person name="Payen T."/>
            <person name="Noel B."/>
            <person name="Kuo A."/>
            <person name="Morin E."/>
            <person name="Chen J."/>
            <person name="Kohler A."/>
            <person name="Krizsan K."/>
            <person name="Balestrini R."/>
            <person name="Da Silva C."/>
            <person name="Montanini B."/>
            <person name="Hainaut M."/>
            <person name="Levati E."/>
            <person name="Barry K.W."/>
            <person name="Belfiori B."/>
            <person name="Cichocki N."/>
            <person name="Clum A."/>
            <person name="Dockter R.B."/>
            <person name="Fauchery L."/>
            <person name="Guy J."/>
            <person name="Iotti M."/>
            <person name="Le Tacon F."/>
            <person name="Lindquist E.A."/>
            <person name="Lipzen A."/>
            <person name="Malagnac F."/>
            <person name="Mello A."/>
            <person name="Molinier V."/>
            <person name="Miyauchi S."/>
            <person name="Poulain J."/>
            <person name="Riccioni C."/>
            <person name="Rubini A."/>
            <person name="Sitrit Y."/>
            <person name="Splivallo R."/>
            <person name="Traeger S."/>
            <person name="Wang M."/>
            <person name="Zifcakova L."/>
            <person name="Wipf D."/>
            <person name="Zambonelli A."/>
            <person name="Paolocci F."/>
            <person name="Nowrousian M."/>
            <person name="Ottonello S."/>
            <person name="Baldrian P."/>
            <person name="Spatafora J.W."/>
            <person name="Henrissat B."/>
            <person name="Nagy L.G."/>
            <person name="Aury J.M."/>
            <person name="Wincker P."/>
            <person name="Grigoriev I.V."/>
            <person name="Bonfante P."/>
            <person name="Martin F.M."/>
        </authorList>
    </citation>
    <scope>NUCLEOTIDE SEQUENCE [LARGE SCALE GENOMIC DNA]</scope>
    <source>
        <strain evidence="2 3">ATCC MYA-4762</strain>
    </source>
</reference>
<evidence type="ECO:0000313" key="3">
    <source>
        <dbReference type="Proteomes" id="UP000267821"/>
    </source>
</evidence>
<keyword evidence="3" id="KW-1185">Reference proteome</keyword>
<dbReference type="AlphaFoldDB" id="A0A3N4LEF2"/>